<organism evidence="2 3">
    <name type="scientific">Araneus ventricosus</name>
    <name type="common">Orbweaver spider</name>
    <name type="synonym">Epeira ventricosa</name>
    <dbReference type="NCBI Taxonomy" id="182803"/>
    <lineage>
        <taxon>Eukaryota</taxon>
        <taxon>Metazoa</taxon>
        <taxon>Ecdysozoa</taxon>
        <taxon>Arthropoda</taxon>
        <taxon>Chelicerata</taxon>
        <taxon>Arachnida</taxon>
        <taxon>Araneae</taxon>
        <taxon>Araneomorphae</taxon>
        <taxon>Entelegynae</taxon>
        <taxon>Araneoidea</taxon>
        <taxon>Araneidae</taxon>
        <taxon>Araneus</taxon>
    </lineage>
</organism>
<evidence type="ECO:0000313" key="2">
    <source>
        <dbReference type="EMBL" id="GBM52695.1"/>
    </source>
</evidence>
<accession>A0A4Y2GIX7</accession>
<protein>
    <recommendedName>
        <fullName evidence="1">MULE transposase domain-containing protein</fullName>
    </recommendedName>
</protein>
<dbReference type="EMBL" id="BGPR01001389">
    <property type="protein sequence ID" value="GBM52695.1"/>
    <property type="molecule type" value="Genomic_DNA"/>
</dbReference>
<dbReference type="OrthoDB" id="6497510at2759"/>
<dbReference type="InterPro" id="IPR018289">
    <property type="entry name" value="MULE_transposase_dom"/>
</dbReference>
<dbReference type="Proteomes" id="UP000499080">
    <property type="component" value="Unassembled WGS sequence"/>
</dbReference>
<proteinExistence type="predicted"/>
<dbReference type="AlphaFoldDB" id="A0A4Y2GIX7"/>
<reference evidence="2 3" key="1">
    <citation type="journal article" date="2019" name="Sci. Rep.">
        <title>Orb-weaving spider Araneus ventricosus genome elucidates the spidroin gene catalogue.</title>
        <authorList>
            <person name="Kono N."/>
            <person name="Nakamura H."/>
            <person name="Ohtoshi R."/>
            <person name="Moran D.A.P."/>
            <person name="Shinohara A."/>
            <person name="Yoshida Y."/>
            <person name="Fujiwara M."/>
            <person name="Mori M."/>
            <person name="Tomita M."/>
            <person name="Arakawa K."/>
        </authorList>
    </citation>
    <scope>NUCLEOTIDE SEQUENCE [LARGE SCALE GENOMIC DNA]</scope>
</reference>
<keyword evidence="3" id="KW-1185">Reference proteome</keyword>
<gene>
    <name evidence="2" type="ORF">AVEN_130892_1</name>
</gene>
<dbReference type="Pfam" id="PF10551">
    <property type="entry name" value="MULE"/>
    <property type="match status" value="1"/>
</dbReference>
<comment type="caution">
    <text evidence="2">The sequence shown here is derived from an EMBL/GenBank/DDBJ whole genome shotgun (WGS) entry which is preliminary data.</text>
</comment>
<sequence>MFAVHTNGNGHYIPLVHFLLPIKSTNTYEIMSSRCEELELKFEPRTIVADFEVAIHSAIRNILPTSEIIGCRFHASQSWWKKIQELGLTKDYKDLNCDIGNLVIWVNLFKSRGSCRVSRGRSDVR</sequence>
<name>A0A4Y2GIX7_ARAVE</name>
<evidence type="ECO:0000313" key="3">
    <source>
        <dbReference type="Proteomes" id="UP000499080"/>
    </source>
</evidence>
<evidence type="ECO:0000259" key="1">
    <source>
        <dbReference type="Pfam" id="PF10551"/>
    </source>
</evidence>
<feature type="domain" description="MULE transposase" evidence="1">
    <location>
        <begin position="3"/>
        <end position="77"/>
    </location>
</feature>